<dbReference type="Gene3D" id="1.20.58.60">
    <property type="match status" value="4"/>
</dbReference>
<dbReference type="OrthoDB" id="6618337at2759"/>
<dbReference type="Pfam" id="PF00435">
    <property type="entry name" value="Spectrin"/>
    <property type="match status" value="1"/>
</dbReference>
<dbReference type="CDD" id="cd00176">
    <property type="entry name" value="SPEC"/>
    <property type="match status" value="1"/>
</dbReference>
<dbReference type="GO" id="GO:0051015">
    <property type="term" value="F:actin filament binding"/>
    <property type="evidence" value="ECO:0007669"/>
    <property type="project" value="TreeGrafter"/>
</dbReference>
<keyword evidence="4" id="KW-0677">Repeat</keyword>
<dbReference type="Proteomes" id="UP000325440">
    <property type="component" value="Unassembled WGS sequence"/>
</dbReference>
<dbReference type="GO" id="GO:0005737">
    <property type="term" value="C:cytoplasm"/>
    <property type="evidence" value="ECO:0007669"/>
    <property type="project" value="TreeGrafter"/>
</dbReference>
<feature type="coiled-coil region" evidence="9">
    <location>
        <begin position="1523"/>
        <end position="1550"/>
    </location>
</feature>
<gene>
    <name evidence="11" type="ORF">CINCED_3A011674</name>
</gene>
<dbReference type="FunFam" id="1.20.58.60:FF:000171">
    <property type="entry name" value="Uncharacterized protein, isoform B"/>
    <property type="match status" value="1"/>
</dbReference>
<keyword evidence="3 8" id="KW-0812">Transmembrane</keyword>
<dbReference type="InterPro" id="IPR052403">
    <property type="entry name" value="LINC-complex_assoc"/>
</dbReference>
<evidence type="ECO:0000256" key="9">
    <source>
        <dbReference type="SAM" id="Coils"/>
    </source>
</evidence>
<keyword evidence="7" id="KW-0539">Nucleus</keyword>
<keyword evidence="12" id="KW-1185">Reference proteome</keyword>
<dbReference type="GO" id="GO:0005640">
    <property type="term" value="C:nuclear outer membrane"/>
    <property type="evidence" value="ECO:0007669"/>
    <property type="project" value="TreeGrafter"/>
</dbReference>
<proteinExistence type="inferred from homology"/>
<dbReference type="SMART" id="SM01249">
    <property type="entry name" value="KASH"/>
    <property type="match status" value="1"/>
</dbReference>
<evidence type="ECO:0000256" key="7">
    <source>
        <dbReference type="ARBA" id="ARBA00023242"/>
    </source>
</evidence>
<evidence type="ECO:0000256" key="5">
    <source>
        <dbReference type="ARBA" id="ARBA00022989"/>
    </source>
</evidence>
<reference evidence="11 12" key="1">
    <citation type="submission" date="2019-08" db="EMBL/GenBank/DDBJ databases">
        <authorList>
            <person name="Alioto T."/>
            <person name="Alioto T."/>
            <person name="Gomez Garrido J."/>
        </authorList>
    </citation>
    <scope>NUCLEOTIDE SEQUENCE [LARGE SCALE GENOMIC DNA]</scope>
</reference>
<evidence type="ECO:0000256" key="2">
    <source>
        <dbReference type="ARBA" id="ARBA00008619"/>
    </source>
</evidence>
<dbReference type="GO" id="GO:0034993">
    <property type="term" value="C:meiotic nuclear membrane microtubule tethering complex"/>
    <property type="evidence" value="ECO:0007669"/>
    <property type="project" value="TreeGrafter"/>
</dbReference>
<feature type="coiled-coil region" evidence="9">
    <location>
        <begin position="1393"/>
        <end position="1494"/>
    </location>
</feature>
<sequence>MPNVESTKINTPSVEVKAPTVEFSVADVKIPGISTKKGKKPKDSEKVVTKEDISVNIPSFGVPSVDVKKPKVPEVDAKIEISKPEMPNVESIQVHAPSVEVKALKEEFSVADVKIPGISTKKDKKPKDSGKVDIKEDISVKIPSFGVPIIDVKTPKVSEIDAKVEISKPEISNVESIQVHAPSVEVKAPKVEFSVADVKIPGISTKKVKKPKDSEKVVTKEDISVNIPSFGVPSVDVKTPTIPEMDAKIEISTSEFPHVECTKVHTPLVERKTDDLEVDSSISVKNIEGSSPSFLSNLRKGLKISTFKSKKLPNDEPNSTNFASEDKSKTYLNEFIEKEKEHTVLHNLPIDNETAENKHLVETTADDAVIGGNSLFSGGASVSARRIIKRVIIIDGKEIVIEYIIEYTGSGKSVNKITKKTIEDGHEIVEEIVDPIDITTILEQEVEKECIPNIKDHVTIKKTRKIIKRSFVVGGKEKVVEEEVDDPEFLEIDDSNVKGVSVGSDETVEVFENPNVLPQIISVPNSQIETKTCRIIRKNINIDGKQSIVEELIDQPDISNFLETDARKIVVKRLVDQQGKKMFIFDVVNEPLNLRSAKVNNLSCACSSLTSLRNNISRSDIKNKLVLYNSLYEEICEIFQIITVYISKHKNYIDADLELNLEEPINAKQVINQIEEVVKDVSNLKEKHFVTNVEEYDKIKVIIEQLQSKTHELKFNIDNFNDNIDQVDWYKQNLAIENANKKVEQYKIDFEQLKRGKLLHSDKVQKFESLLDNNRTIIDDLYNIIILYKVKKNSTNKLPDEAFKTLKCAIKLEKEIGSATQTTINEAEMDDLNSFNSNQLDLVCETVKNNNKYSTKYYNIKHVQEDCDRYHLVSTKLLNLKFLLETQKSDKNRMKNMDVDLNNTLSNLNKLLVLQNEWTRFEDVLTAEQKWLDEVGVSIPDLTKTTSNNYVQTLSNTQNTITEVAIHYDKLIYLKDIIENLQDRIDVKSLLYICEQHTNDTFKLKNNLMTKEIRLITFKKPFDKYSDLKYNIESNLSHIASNLDNITSNKEITDTNITLSKLEILEESLKTCSDNLNESLDILPISDGQSEIEAVGVLATKCKELNKKLHKLKSSKGKGDISKILKRLEITLEKPKETVLDHTQKLKGVLYEINAVEIHDKDEHLIKQLSALENQCNGELTYCSDLCSKIVTLRNHMFDLTNDLNKIDFTLSEIENESHKDRHTTETAISNTYHHVTDNMKNIQQTLLLINQEFKKLKDNMKLFKKERKTLESEINEIEKRYKQLKTKHQHLHKTLETKCNYWVTVDELLLKMRTKSNQINHLIIINPDLDILANKYLESVLKNLKDVRSSYDKENKAILGDIENLRKKGDRQQIDELIDSDLSQWTETGVTVKQLIERYEKALKTLNNYHQLKESTNDWLNGKLLSLETTEDVSDKTKSIEKQKENLVELRNMITDVAETIGLNPDDVPLNEIEELSLKLEKVQKLLSELGDVATKKNKISSYIEDTKRLLHDIEKNSSKSIKNNDETLSELRNKLLDLNKSKKEMDESYDIDNFEIPLTENRTYSIIEVFQLWQQIFKDTFQQYRKLSCSLLENENNIAVFELWHDYLMYVQEFLKAPVPGDFHSLTSHERLCQVHQEVLISQIDTIPNRMNKPDIISDTVTMERFTSLMDLHNETMTKLENIHQEVWTKLGHWKEYRTIVKNVYEWLWKVEKAHSNLNLKFINTRRLPQLKTQITNLLSCLAEERSQIEDLEQRQNTIFTYCDKSTETGHRKELIAISQRVNEIQASLEVWNGYLENIEKLTSSFNTESTEIDKVLQDVQVKLDTLKNEFNSKNEDIVPSDKLSIETNKIQELNSCLKQLDTQLSSTTDIRDKLKDSLDPIEIRSFGQKLRFLKYHQKDLQYQLFLYSCQIDNLLYKPQEFTHRYTRFRNWAIDTETQLKNLTKSLKDPKFAIDVLKPEFESQINSKQKEFNWLNNAGEKLIKAESQLNPELVFTTESNIKETNEHWNNLNSSLFKYTVELPATILNTNKLFDEINAFKIWISDFESKINIPIVFNDRSENNLKEELKSIDVLNNKFKEKLTEFNELMVKCNEHFTTDHSSNDSDSVQDLQNPLKTLPISWKNVENKLNDKRVRVLSAWEELQTILSLIDIEVKWLDRLNIAIEDYKKQSLIEHKSLSGLISHFEQEQQNAKDKFSKLELAVSISRSTYTAKFIDDEIEAIRKNRESLFEKINLILVVLKKSLTLWKDFINAHGRAVVTLTQVDTKLIELELLDKTDNTDEGSARVMEKDLGNLQILEMEMKKYGGLLEKADALGLQLMTESTPDDIKNIQKMIDEYQMLWKDINSRIEKLKVTCVQEASCRKKRSVNEEVQVETLKFGKDSQVQVNTLPTELLRKDSFQYELQTAISNATTHLNELELAIQKSDKNLSKNIATCQMSIDLIKHLSVILKTQCGVSESDITIIRSEELLTKYEELLVKFRSQQQIGQSKSSSSALCPLCSEQNWSQFENDMWRLEHWIQSTEAKLSVQPKVPPSKIEQLEDVIQEHRELLLYLDSHRNIVKSLNVIGHHLAEHSNDVERANQIKNRLTATNSRWDQVCFSCTEWQTKLQSALMENDEFYDVIDELVAWLDETERTIKTTEPVDLGDDTAIIVEKFNKFKNLHSELERCEPRVVSLLEAADWLRQANEKTGAVRSAASSDQTVVDSHARLSHLRARLTALISMTASYTTRLGSVLGYDTTDDGLVMLHQVDDTSTAMIRSDEEEPNTNAAGGDETVLRRGYRFFGRVMRASLPFQVLMLLVLGAASLVPIVDEEFNCMESNNIAWSLYPLLRYPGGPPPV</sequence>
<evidence type="ECO:0000256" key="3">
    <source>
        <dbReference type="ARBA" id="ARBA00022692"/>
    </source>
</evidence>
<evidence type="ECO:0000256" key="8">
    <source>
        <dbReference type="PROSITE-ProRule" id="PRU00385"/>
    </source>
</evidence>
<dbReference type="PROSITE" id="PS51049">
    <property type="entry name" value="KASH"/>
    <property type="match status" value="1"/>
</dbReference>
<accession>A0A5E4MLJ0</accession>
<keyword evidence="9" id="KW-0175">Coiled coil</keyword>
<comment type="similarity">
    <text evidence="2">Belongs to the nesprin family.</text>
</comment>
<evidence type="ECO:0000256" key="4">
    <source>
        <dbReference type="ARBA" id="ARBA00022737"/>
    </source>
</evidence>
<dbReference type="Pfam" id="PF10541">
    <property type="entry name" value="KASH"/>
    <property type="match status" value="1"/>
</dbReference>
<evidence type="ECO:0000313" key="11">
    <source>
        <dbReference type="EMBL" id="VVC30726.1"/>
    </source>
</evidence>
<feature type="coiled-coil region" evidence="9">
    <location>
        <begin position="667"/>
        <end position="756"/>
    </location>
</feature>
<dbReference type="PANTHER" id="PTHR47535">
    <property type="entry name" value="MUSCLE-SPECIFIC PROTEIN 300 KDA, ISOFORM G"/>
    <property type="match status" value="1"/>
</dbReference>
<feature type="coiled-coil region" evidence="9">
    <location>
        <begin position="1240"/>
        <end position="1295"/>
    </location>
</feature>
<dbReference type="PANTHER" id="PTHR47535:SF1">
    <property type="entry name" value="NESPRIN-1"/>
    <property type="match status" value="1"/>
</dbReference>
<evidence type="ECO:0000256" key="6">
    <source>
        <dbReference type="ARBA" id="ARBA00023136"/>
    </source>
</evidence>
<evidence type="ECO:0000259" key="10">
    <source>
        <dbReference type="PROSITE" id="PS51049"/>
    </source>
</evidence>
<protein>
    <submittedName>
        <fullName evidence="11">Spectrin repeat,KASH domain,Spectrin/alpha-actinin</fullName>
    </submittedName>
</protein>
<name>A0A5E4MLJ0_9HEMI</name>
<dbReference type="SUPFAM" id="SSF46966">
    <property type="entry name" value="Spectrin repeat"/>
    <property type="match status" value="4"/>
</dbReference>
<organism evidence="11 12">
    <name type="scientific">Cinara cedri</name>
    <dbReference type="NCBI Taxonomy" id="506608"/>
    <lineage>
        <taxon>Eukaryota</taxon>
        <taxon>Metazoa</taxon>
        <taxon>Ecdysozoa</taxon>
        <taxon>Arthropoda</taxon>
        <taxon>Hexapoda</taxon>
        <taxon>Insecta</taxon>
        <taxon>Pterygota</taxon>
        <taxon>Neoptera</taxon>
        <taxon>Paraneoptera</taxon>
        <taxon>Hemiptera</taxon>
        <taxon>Sternorrhyncha</taxon>
        <taxon>Aphidomorpha</taxon>
        <taxon>Aphidoidea</taxon>
        <taxon>Aphididae</taxon>
        <taxon>Lachninae</taxon>
        <taxon>Cinara</taxon>
    </lineage>
</organism>
<feature type="topological domain" description="Cytoplasmic" evidence="8">
    <location>
        <begin position="1"/>
        <end position="2791"/>
    </location>
</feature>
<feature type="domain" description="KASH" evidence="10">
    <location>
        <begin position="2783"/>
        <end position="2842"/>
    </location>
</feature>
<comment type="subcellular location">
    <subcellularLocation>
        <location evidence="1">Nucleus membrane</location>
    </subcellularLocation>
</comment>
<feature type="topological domain" description="Perinuclear space" evidence="8">
    <location>
        <begin position="2813"/>
        <end position="2842"/>
    </location>
</feature>
<dbReference type="EMBL" id="CABPRJ010000535">
    <property type="protein sequence ID" value="VVC30726.1"/>
    <property type="molecule type" value="Genomic_DNA"/>
</dbReference>
<dbReference type="InterPro" id="IPR018159">
    <property type="entry name" value="Spectrin/alpha-actinin"/>
</dbReference>
<dbReference type="GO" id="GO:0007097">
    <property type="term" value="P:nuclear migration"/>
    <property type="evidence" value="ECO:0007669"/>
    <property type="project" value="TreeGrafter"/>
</dbReference>
<dbReference type="InterPro" id="IPR002017">
    <property type="entry name" value="Spectrin_repeat"/>
</dbReference>
<dbReference type="InterPro" id="IPR012315">
    <property type="entry name" value="KASH"/>
</dbReference>
<keyword evidence="6 8" id="KW-0472">Membrane</keyword>
<dbReference type="SMART" id="SM00150">
    <property type="entry name" value="SPEC"/>
    <property type="match status" value="3"/>
</dbReference>
<keyword evidence="5" id="KW-1133">Transmembrane helix</keyword>
<evidence type="ECO:0000313" key="12">
    <source>
        <dbReference type="Proteomes" id="UP000325440"/>
    </source>
</evidence>
<evidence type="ECO:0000256" key="1">
    <source>
        <dbReference type="ARBA" id="ARBA00004126"/>
    </source>
</evidence>